<comment type="caution">
    <text evidence="3">The sequence shown here is derived from an EMBL/GenBank/DDBJ whole genome shotgun (WGS) entry which is preliminary data.</text>
</comment>
<feature type="compositionally biased region" description="Low complexity" evidence="1">
    <location>
        <begin position="103"/>
        <end position="119"/>
    </location>
</feature>
<feature type="compositionally biased region" description="Polar residues" evidence="1">
    <location>
        <begin position="1"/>
        <end position="24"/>
    </location>
</feature>
<protein>
    <submittedName>
        <fullName evidence="3">Uncharacterized protein</fullName>
    </submittedName>
</protein>
<organism evidence="3 4">
    <name type="scientific">Seminavis robusta</name>
    <dbReference type="NCBI Taxonomy" id="568900"/>
    <lineage>
        <taxon>Eukaryota</taxon>
        <taxon>Sar</taxon>
        <taxon>Stramenopiles</taxon>
        <taxon>Ochrophyta</taxon>
        <taxon>Bacillariophyta</taxon>
        <taxon>Bacillariophyceae</taxon>
        <taxon>Bacillariophycidae</taxon>
        <taxon>Naviculales</taxon>
        <taxon>Naviculaceae</taxon>
        <taxon>Seminavis</taxon>
    </lineage>
</organism>
<feature type="region of interest" description="Disordered" evidence="1">
    <location>
        <begin position="1"/>
        <end position="59"/>
    </location>
</feature>
<evidence type="ECO:0000256" key="2">
    <source>
        <dbReference type="SAM" id="Phobius"/>
    </source>
</evidence>
<reference evidence="3" key="1">
    <citation type="submission" date="2020-06" db="EMBL/GenBank/DDBJ databases">
        <authorList>
            <consortium name="Plant Systems Biology data submission"/>
        </authorList>
    </citation>
    <scope>NUCLEOTIDE SEQUENCE</scope>
    <source>
        <strain evidence="3">D6</strain>
    </source>
</reference>
<feature type="compositionally biased region" description="Basic and acidic residues" evidence="1">
    <location>
        <begin position="69"/>
        <end position="80"/>
    </location>
</feature>
<feature type="region of interest" description="Disordered" evidence="1">
    <location>
        <begin position="64"/>
        <end position="83"/>
    </location>
</feature>
<keyword evidence="2" id="KW-0812">Transmembrane</keyword>
<proteinExistence type="predicted"/>
<keyword evidence="2" id="KW-1133">Transmembrane helix</keyword>
<dbReference type="EMBL" id="CAICTM010000140">
    <property type="protein sequence ID" value="CAB9502612.1"/>
    <property type="molecule type" value="Genomic_DNA"/>
</dbReference>
<gene>
    <name evidence="3" type="ORF">SEMRO_141_G065890.1</name>
</gene>
<feature type="region of interest" description="Disordered" evidence="1">
    <location>
        <begin position="103"/>
        <end position="131"/>
    </location>
</feature>
<sequence length="425" mass="46161">MDPPTSSFVANDVASSISQNQLPGSENGGRNRHPDWLPEDMQYLKGSFAGPTSSSLHPGAVHVLSRPQRHPEHPVRRQRCDPPVIENPDSFCNMETATIENATTTPAAATDATTDQSATQGQSEDDDNTNINGDEAVTTNVDGAFMATAELVEPGPEPVNAVVMEETVWDKCIPDTRTKVGRRLCFAIVIVLVLVAVTATATMCGSGYCNSNVDQPPMIRTASGRSDFFANSSPTASPSKNDPATTMPASHTFNVSVRYALGSGNSRHLLQGPEHLRGRHLQLNKLLPLKHLNISSNVGSWFVWEKHNATSDEDTSTTVNVTGSYSNATSILFIAEVDYFNELLQMAFPTSYLNMTIVAYTHEEFTSFEISTLAGHVFFDPLPPLGSIYEKFLFDAEYFRDDVVRPIGGRFANLTQVSLALTGAS</sequence>
<keyword evidence="2" id="KW-0472">Membrane</keyword>
<feature type="transmembrane region" description="Helical" evidence="2">
    <location>
        <begin position="184"/>
        <end position="208"/>
    </location>
</feature>
<name>A0A9N8DH17_9STRA</name>
<evidence type="ECO:0000313" key="4">
    <source>
        <dbReference type="Proteomes" id="UP001153069"/>
    </source>
</evidence>
<evidence type="ECO:0000256" key="1">
    <source>
        <dbReference type="SAM" id="MobiDB-lite"/>
    </source>
</evidence>
<dbReference type="AlphaFoldDB" id="A0A9N8DH17"/>
<evidence type="ECO:0000313" key="3">
    <source>
        <dbReference type="EMBL" id="CAB9502612.1"/>
    </source>
</evidence>
<keyword evidence="4" id="KW-1185">Reference proteome</keyword>
<dbReference type="Proteomes" id="UP001153069">
    <property type="component" value="Unassembled WGS sequence"/>
</dbReference>
<accession>A0A9N8DH17</accession>